<reference evidence="6 7" key="1">
    <citation type="submission" date="2013-09" db="EMBL/GenBank/DDBJ databases">
        <title>Genome sequencing of Phaeobacter antarcticus sp. nov. SM1211.</title>
        <authorList>
            <person name="Zhang X.-Y."/>
            <person name="Liu C."/>
            <person name="Chen X.-L."/>
            <person name="Xie B.-B."/>
            <person name="Qin Q.-L."/>
            <person name="Rong J.-C."/>
            <person name="Zhang Y.-Z."/>
        </authorList>
    </citation>
    <scope>NUCLEOTIDE SEQUENCE [LARGE SCALE GENOMIC DNA]</scope>
    <source>
        <strain evidence="6 7">SM1211</strain>
    </source>
</reference>
<evidence type="ECO:0000313" key="6">
    <source>
        <dbReference type="EMBL" id="PIL19607.1"/>
    </source>
</evidence>
<keyword evidence="1 4" id="KW-0489">Methyltransferase</keyword>
<feature type="binding site" evidence="3 4">
    <location>
        <position position="283"/>
    </location>
    <ligand>
        <name>Zn(2+)</name>
        <dbReference type="ChEBI" id="CHEBI:29105"/>
    </ligand>
</feature>
<dbReference type="PROSITE" id="PS50970">
    <property type="entry name" value="HCY"/>
    <property type="match status" value="1"/>
</dbReference>
<feature type="binding site" evidence="3 4">
    <location>
        <position position="206"/>
    </location>
    <ligand>
        <name>Zn(2+)</name>
        <dbReference type="ChEBI" id="CHEBI:29105"/>
    </ligand>
</feature>
<proteinExistence type="predicted"/>
<evidence type="ECO:0000256" key="3">
    <source>
        <dbReference type="PIRSR" id="PIRSR037505-2"/>
    </source>
</evidence>
<dbReference type="PANTHER" id="PTHR11103:SF18">
    <property type="entry name" value="SLR1189 PROTEIN"/>
    <property type="match status" value="1"/>
</dbReference>
<comment type="caution">
    <text evidence="6">The sequence shown here is derived from an EMBL/GenBank/DDBJ whole genome shotgun (WGS) entry which is preliminary data.</text>
</comment>
<protein>
    <recommendedName>
        <fullName evidence="5">Hcy-binding domain-containing protein</fullName>
    </recommendedName>
</protein>
<comment type="cofactor">
    <cofactor evidence="3">
        <name>Zn(2+)</name>
        <dbReference type="ChEBI" id="CHEBI:29105"/>
    </cofactor>
    <text evidence="3">Binds 1 zinc ion per subunit.</text>
</comment>
<evidence type="ECO:0000256" key="2">
    <source>
        <dbReference type="ARBA" id="ARBA00022679"/>
    </source>
</evidence>
<dbReference type="AlphaFoldDB" id="A0A2G8RDI1"/>
<keyword evidence="3 4" id="KW-0479">Metal-binding</keyword>
<dbReference type="EMBL" id="AWWI01000096">
    <property type="protein sequence ID" value="PIL19607.1"/>
    <property type="molecule type" value="Genomic_DNA"/>
</dbReference>
<dbReference type="InterPro" id="IPR003726">
    <property type="entry name" value="HCY_dom"/>
</dbReference>
<dbReference type="GO" id="GO:0009086">
    <property type="term" value="P:methionine biosynthetic process"/>
    <property type="evidence" value="ECO:0007669"/>
    <property type="project" value="InterPro"/>
</dbReference>
<accession>A0A2G8RDI1</accession>
<dbReference type="GO" id="GO:0008168">
    <property type="term" value="F:methyltransferase activity"/>
    <property type="evidence" value="ECO:0007669"/>
    <property type="project" value="UniProtKB-UniRule"/>
</dbReference>
<dbReference type="PANTHER" id="PTHR11103">
    <property type="entry name" value="SLR1189 PROTEIN"/>
    <property type="match status" value="1"/>
</dbReference>
<evidence type="ECO:0000256" key="1">
    <source>
        <dbReference type="ARBA" id="ARBA00022603"/>
    </source>
</evidence>
<dbReference type="Pfam" id="PF02574">
    <property type="entry name" value="S-methyl_trans"/>
    <property type="match status" value="1"/>
</dbReference>
<evidence type="ECO:0000313" key="7">
    <source>
        <dbReference type="Proteomes" id="UP000231259"/>
    </source>
</evidence>
<dbReference type="InterPro" id="IPR036589">
    <property type="entry name" value="HCY_dom_sf"/>
</dbReference>
<name>A0A2G8RDI1_9RHOB</name>
<dbReference type="GO" id="GO:0008270">
    <property type="term" value="F:zinc ion binding"/>
    <property type="evidence" value="ECO:0007669"/>
    <property type="project" value="InterPro"/>
</dbReference>
<dbReference type="Gene3D" id="3.20.20.330">
    <property type="entry name" value="Homocysteine-binding-like domain"/>
    <property type="match status" value="1"/>
</dbReference>
<feature type="binding site" evidence="3 4">
    <location>
        <position position="282"/>
    </location>
    <ligand>
        <name>Zn(2+)</name>
        <dbReference type="ChEBI" id="CHEBI:29105"/>
    </ligand>
</feature>
<dbReference type="InterPro" id="IPR017226">
    <property type="entry name" value="BHMT-like"/>
</dbReference>
<dbReference type="SUPFAM" id="SSF82282">
    <property type="entry name" value="Homocysteine S-methyltransferase"/>
    <property type="match status" value="1"/>
</dbReference>
<dbReference type="PIRSF" id="PIRSF037505">
    <property type="entry name" value="Betaine_HMT"/>
    <property type="match status" value="1"/>
</dbReference>
<gene>
    <name evidence="6" type="ORF">P775_13870</name>
</gene>
<dbReference type="RefSeq" id="WP_218967690.1">
    <property type="nucleotide sequence ID" value="NZ_AWWI01000096.1"/>
</dbReference>
<dbReference type="Proteomes" id="UP000231259">
    <property type="component" value="Unassembled WGS sequence"/>
</dbReference>
<feature type="domain" description="Hcy-binding" evidence="5">
    <location>
        <begin position="1"/>
        <end position="297"/>
    </location>
</feature>
<dbReference type="GO" id="GO:0032259">
    <property type="term" value="P:methylation"/>
    <property type="evidence" value="ECO:0007669"/>
    <property type="project" value="UniProtKB-KW"/>
</dbReference>
<organism evidence="6 7">
    <name type="scientific">Puniceibacterium antarcticum</name>
    <dbReference type="NCBI Taxonomy" id="1206336"/>
    <lineage>
        <taxon>Bacteria</taxon>
        <taxon>Pseudomonadati</taxon>
        <taxon>Pseudomonadota</taxon>
        <taxon>Alphaproteobacteria</taxon>
        <taxon>Rhodobacterales</taxon>
        <taxon>Paracoccaceae</taxon>
        <taxon>Puniceibacterium</taxon>
    </lineage>
</organism>
<keyword evidence="7" id="KW-1185">Reference proteome</keyword>
<keyword evidence="3 4" id="KW-0862">Zinc</keyword>
<keyword evidence="2 4" id="KW-0808">Transferase</keyword>
<sequence>MDKITLLDGGMSRELERCGATLRQPEWSALALMNEPDKVRAAHAAFIAAGSQVITANSYAVVPFHLGADVFAERGAELAARAGRLAREAAMGTSARVAGSLPPACGSYLPQTFDPVAARDILSVLVTGMAPHVDLWLAETMSSLAEARAAAEAVAGSDKPLWISFTLRDDMATDAMPEPLLRSRETVRDAVKLALDLGAGAVLFNCSMPEVMQQAIETAHEVMAGAGQVLPIGVYANAFESQDDDGAANEVISRLRADLDPNGYSLWMDRWISAGASLVGGCCGIDSPHIRTLHDHLSERL</sequence>
<evidence type="ECO:0000259" key="5">
    <source>
        <dbReference type="PROSITE" id="PS50970"/>
    </source>
</evidence>
<evidence type="ECO:0000256" key="4">
    <source>
        <dbReference type="PROSITE-ProRule" id="PRU00333"/>
    </source>
</evidence>